<feature type="chain" id="PRO_5024853846" evidence="2">
    <location>
        <begin position="22"/>
        <end position="109"/>
    </location>
</feature>
<feature type="compositionally biased region" description="Basic and acidic residues" evidence="1">
    <location>
        <begin position="70"/>
        <end position="100"/>
    </location>
</feature>
<proteinExistence type="predicted"/>
<feature type="region of interest" description="Disordered" evidence="1">
    <location>
        <begin position="54"/>
        <end position="109"/>
    </location>
</feature>
<keyword evidence="4" id="KW-1185">Reference proteome</keyword>
<evidence type="ECO:0000256" key="2">
    <source>
        <dbReference type="SAM" id="SignalP"/>
    </source>
</evidence>
<name>A0A5N5WWR9_9EURO</name>
<evidence type="ECO:0000256" key="1">
    <source>
        <dbReference type="SAM" id="MobiDB-lite"/>
    </source>
</evidence>
<accession>A0A5N5WWR9</accession>
<reference evidence="3 4" key="1">
    <citation type="submission" date="2019-04" db="EMBL/GenBank/DDBJ databases">
        <title>Friends and foes A comparative genomics study of 23 Aspergillus species from section Flavi.</title>
        <authorList>
            <consortium name="DOE Joint Genome Institute"/>
            <person name="Kjaerbolling I."/>
            <person name="Vesth T."/>
            <person name="Frisvad J.C."/>
            <person name="Nybo J.L."/>
            <person name="Theobald S."/>
            <person name="Kildgaard S."/>
            <person name="Isbrandt T."/>
            <person name="Kuo A."/>
            <person name="Sato A."/>
            <person name="Lyhne E.K."/>
            <person name="Kogle M.E."/>
            <person name="Wiebenga A."/>
            <person name="Kun R.S."/>
            <person name="Lubbers R.J."/>
            <person name="Makela M.R."/>
            <person name="Barry K."/>
            <person name="Chovatia M."/>
            <person name="Clum A."/>
            <person name="Daum C."/>
            <person name="Haridas S."/>
            <person name="He G."/>
            <person name="LaButti K."/>
            <person name="Lipzen A."/>
            <person name="Mondo S."/>
            <person name="Riley R."/>
            <person name="Salamov A."/>
            <person name="Simmons B.A."/>
            <person name="Magnuson J.K."/>
            <person name="Henrissat B."/>
            <person name="Mortensen U.H."/>
            <person name="Larsen T.O."/>
            <person name="Devries R.P."/>
            <person name="Grigoriev I.V."/>
            <person name="Machida M."/>
            <person name="Baker S.E."/>
            <person name="Andersen M.R."/>
        </authorList>
    </citation>
    <scope>NUCLEOTIDE SEQUENCE [LARGE SCALE GENOMIC DNA]</scope>
    <source>
        <strain evidence="3 4">CBS 151.66</strain>
    </source>
</reference>
<sequence length="109" mass="12810">MNGCSELKILFVFSFPSELLAFNILHLKKEKESRYYLRGVQDLKSPQIDLIPAAVNRQWRPRPRQREKKNKQVPEIRGELMGEEKQDGDPKESTGLERRTKLCSRLQEL</sequence>
<organism evidence="3 4">
    <name type="scientific">Aspergillus leporis</name>
    <dbReference type="NCBI Taxonomy" id="41062"/>
    <lineage>
        <taxon>Eukaryota</taxon>
        <taxon>Fungi</taxon>
        <taxon>Dikarya</taxon>
        <taxon>Ascomycota</taxon>
        <taxon>Pezizomycotina</taxon>
        <taxon>Eurotiomycetes</taxon>
        <taxon>Eurotiomycetidae</taxon>
        <taxon>Eurotiales</taxon>
        <taxon>Aspergillaceae</taxon>
        <taxon>Aspergillus</taxon>
        <taxon>Aspergillus subgen. Circumdati</taxon>
    </lineage>
</organism>
<evidence type="ECO:0000313" key="3">
    <source>
        <dbReference type="EMBL" id="KAB8073006.1"/>
    </source>
</evidence>
<dbReference type="Proteomes" id="UP000326565">
    <property type="component" value="Unassembled WGS sequence"/>
</dbReference>
<feature type="signal peptide" evidence="2">
    <location>
        <begin position="1"/>
        <end position="21"/>
    </location>
</feature>
<evidence type="ECO:0000313" key="4">
    <source>
        <dbReference type="Proteomes" id="UP000326565"/>
    </source>
</evidence>
<keyword evidence="2" id="KW-0732">Signal</keyword>
<dbReference type="AlphaFoldDB" id="A0A5N5WWR9"/>
<gene>
    <name evidence="3" type="ORF">BDV29DRAFT_176318</name>
</gene>
<feature type="compositionally biased region" description="Basic residues" evidence="1">
    <location>
        <begin position="59"/>
        <end position="69"/>
    </location>
</feature>
<protein>
    <submittedName>
        <fullName evidence="3">Uncharacterized protein</fullName>
    </submittedName>
</protein>
<dbReference type="EMBL" id="ML732235">
    <property type="protein sequence ID" value="KAB8073006.1"/>
    <property type="molecule type" value="Genomic_DNA"/>
</dbReference>